<dbReference type="InterPro" id="IPR005474">
    <property type="entry name" value="Transketolase_N"/>
</dbReference>
<gene>
    <name evidence="5" type="ORF">GJB61_04255</name>
</gene>
<accession>A0A7X2H282</accession>
<dbReference type="RefSeq" id="WP_154117181.1">
    <property type="nucleotide sequence ID" value="NZ_WJXB01000001.1"/>
</dbReference>
<evidence type="ECO:0000259" key="4">
    <source>
        <dbReference type="Pfam" id="PF00456"/>
    </source>
</evidence>
<dbReference type="Gene3D" id="3.40.50.970">
    <property type="match status" value="1"/>
</dbReference>
<evidence type="ECO:0000256" key="3">
    <source>
        <dbReference type="ARBA" id="ARBA00023052"/>
    </source>
</evidence>
<dbReference type="SUPFAM" id="SSF52518">
    <property type="entry name" value="Thiamin diphosphate-binding fold (THDP-binding)"/>
    <property type="match status" value="1"/>
</dbReference>
<reference evidence="5 6" key="1">
    <citation type="submission" date="2019-11" db="EMBL/GenBank/DDBJ databases">
        <title>Paenibacillus monticola sp. nov., a novel PGPR strain isolated from mountain sample in China.</title>
        <authorList>
            <person name="Zhao Q."/>
            <person name="Li H.-P."/>
            <person name="Zhang J.-L."/>
        </authorList>
    </citation>
    <scope>NUCLEOTIDE SEQUENCE [LARGE SCALE GENOMIC DNA]</scope>
    <source>
        <strain evidence="5 6">LC-T2</strain>
    </source>
</reference>
<dbReference type="AlphaFoldDB" id="A0A7X2H282"/>
<keyword evidence="3" id="KW-0786">Thiamine pyrophosphate</keyword>
<name>A0A7X2H282_9BACL</name>
<evidence type="ECO:0000256" key="2">
    <source>
        <dbReference type="ARBA" id="ARBA00007131"/>
    </source>
</evidence>
<organism evidence="5 6">
    <name type="scientific">Paenibacillus monticola</name>
    <dbReference type="NCBI Taxonomy" id="2666075"/>
    <lineage>
        <taxon>Bacteria</taxon>
        <taxon>Bacillati</taxon>
        <taxon>Bacillota</taxon>
        <taxon>Bacilli</taxon>
        <taxon>Bacillales</taxon>
        <taxon>Paenibacillaceae</taxon>
        <taxon>Paenibacillus</taxon>
    </lineage>
</organism>
<dbReference type="PANTHER" id="PTHR47514:SF1">
    <property type="entry name" value="TRANSKETOLASE N-TERMINAL SECTION-RELATED"/>
    <property type="match status" value="1"/>
</dbReference>
<dbReference type="EMBL" id="WJXB01000001">
    <property type="protein sequence ID" value="MRN52204.1"/>
    <property type="molecule type" value="Genomic_DNA"/>
</dbReference>
<dbReference type="PANTHER" id="PTHR47514">
    <property type="entry name" value="TRANSKETOLASE N-TERMINAL SECTION-RELATED"/>
    <property type="match status" value="1"/>
</dbReference>
<keyword evidence="6" id="KW-1185">Reference proteome</keyword>
<comment type="cofactor">
    <cofactor evidence="1">
        <name>thiamine diphosphate</name>
        <dbReference type="ChEBI" id="CHEBI:58937"/>
    </cofactor>
</comment>
<evidence type="ECO:0000256" key="1">
    <source>
        <dbReference type="ARBA" id="ARBA00001964"/>
    </source>
</evidence>
<protein>
    <submittedName>
        <fullName evidence="5">Transketolase</fullName>
    </submittedName>
</protein>
<evidence type="ECO:0000313" key="6">
    <source>
        <dbReference type="Proteomes" id="UP000463051"/>
    </source>
</evidence>
<comment type="caution">
    <text evidence="5">The sequence shown here is derived from an EMBL/GenBank/DDBJ whole genome shotgun (WGS) entry which is preliminary data.</text>
</comment>
<dbReference type="Proteomes" id="UP000463051">
    <property type="component" value="Unassembled WGS sequence"/>
</dbReference>
<feature type="domain" description="Transketolase N-terminal" evidence="4">
    <location>
        <begin position="18"/>
        <end position="270"/>
    </location>
</feature>
<sequence>MTEITEVTEITRLRRKAVEIRMTLLKLIHRAQTGHTGGSLSNTDILTALYYHTMKHDPQNPKWVERDRFIASKGHSVESLWAVLADLGYFPKEELETYSEFGTRLIGHPNNKVPGIEMNTGALGHGLPISVGMALAAKRDGLNYRVFCLMGDGEQAEGSVWEGAMAGAHYKLDNLVAIIDRNGLQISGSTEDVMGSEPLDRKWEAFGWDVVEIDGHDFGALIHAFDSAPQVPGKPTLVLANTIKGKGVSFAENKVEWHHHVLNDQQLEQALAELQASLKSLGAPEQEGSVHS</sequence>
<dbReference type="Pfam" id="PF00456">
    <property type="entry name" value="Transketolase_N"/>
    <property type="match status" value="1"/>
</dbReference>
<proteinExistence type="inferred from homology"/>
<dbReference type="InterPro" id="IPR029061">
    <property type="entry name" value="THDP-binding"/>
</dbReference>
<dbReference type="CDD" id="cd02012">
    <property type="entry name" value="TPP_TK"/>
    <property type="match status" value="1"/>
</dbReference>
<evidence type="ECO:0000313" key="5">
    <source>
        <dbReference type="EMBL" id="MRN52204.1"/>
    </source>
</evidence>
<comment type="similarity">
    <text evidence="2">Belongs to the transketolase family.</text>
</comment>